<dbReference type="InterPro" id="IPR000821">
    <property type="entry name" value="Ala_racemase"/>
</dbReference>
<dbReference type="GO" id="GO:0030632">
    <property type="term" value="P:D-alanine biosynthetic process"/>
    <property type="evidence" value="ECO:0007669"/>
    <property type="project" value="TreeGrafter"/>
</dbReference>
<gene>
    <name evidence="5" type="primary">alr1_30</name>
    <name evidence="5" type="ORF">SDC9_133253</name>
</gene>
<keyword evidence="2" id="KW-0663">Pyridoxal phosphate</keyword>
<proteinExistence type="predicted"/>
<dbReference type="NCBIfam" id="TIGR00492">
    <property type="entry name" value="alr"/>
    <property type="match status" value="1"/>
</dbReference>
<evidence type="ECO:0000256" key="1">
    <source>
        <dbReference type="ARBA" id="ARBA00001933"/>
    </source>
</evidence>
<comment type="cofactor">
    <cofactor evidence="1">
        <name>pyridoxal 5'-phosphate</name>
        <dbReference type="ChEBI" id="CHEBI:597326"/>
    </cofactor>
</comment>
<dbReference type="AlphaFoldDB" id="A0A645DAR1"/>
<dbReference type="PANTHER" id="PTHR30511:SF0">
    <property type="entry name" value="ALANINE RACEMASE, CATABOLIC-RELATED"/>
    <property type="match status" value="1"/>
</dbReference>
<dbReference type="InterPro" id="IPR001608">
    <property type="entry name" value="Ala_racemase_N"/>
</dbReference>
<name>A0A645DAR1_9ZZZZ</name>
<dbReference type="InterPro" id="IPR029066">
    <property type="entry name" value="PLP-binding_barrel"/>
</dbReference>
<dbReference type="InterPro" id="IPR011079">
    <property type="entry name" value="Ala_racemase_C"/>
</dbReference>
<dbReference type="SUPFAM" id="SSF50621">
    <property type="entry name" value="Alanine racemase C-terminal domain-like"/>
    <property type="match status" value="1"/>
</dbReference>
<dbReference type="GO" id="GO:0030170">
    <property type="term" value="F:pyridoxal phosphate binding"/>
    <property type="evidence" value="ECO:0007669"/>
    <property type="project" value="TreeGrafter"/>
</dbReference>
<dbReference type="EMBL" id="VSSQ01034279">
    <property type="protein sequence ID" value="MPM86168.1"/>
    <property type="molecule type" value="Genomic_DNA"/>
</dbReference>
<accession>A0A645DAR1</accession>
<dbReference type="Gene3D" id="2.40.37.10">
    <property type="entry name" value="Lyase, Ornithine Decarboxylase, Chain A, domain 1"/>
    <property type="match status" value="1"/>
</dbReference>
<sequence>MGYTADEYLSVAVENRITLTIFSISQGEKISNISSGLNVISKVHIKIDTGFNRLGLKWSEDLKQIIQTIYSMKNLHVEGIFTHLALVNRVEDEKQYWLFQKVIKELEEESINIPVKHVCDSIGMVRYPEYHMDMIRLGAFLYGMRPTGFRDEAVDLRVALTFKTKVAHIKSIEKGEGVGYDFSFIAEKKSKIATLPVGYADGYMRCLSNNGEVRIKGEKAEVIGKICMDQTMTDLTHIEDVNVGDEVILLGGNGEDSIEIMEVAEKCNTNRNEILSVISRRVPRVYIKDGTLSHTVDYVLD</sequence>
<evidence type="ECO:0000256" key="2">
    <source>
        <dbReference type="ARBA" id="ARBA00022898"/>
    </source>
</evidence>
<keyword evidence="3 5" id="KW-0413">Isomerase</keyword>
<dbReference type="GO" id="GO:0008784">
    <property type="term" value="F:alanine racemase activity"/>
    <property type="evidence" value="ECO:0007669"/>
    <property type="project" value="UniProtKB-EC"/>
</dbReference>
<dbReference type="Pfam" id="PF00842">
    <property type="entry name" value="Ala_racemase_C"/>
    <property type="match status" value="1"/>
</dbReference>
<dbReference type="InterPro" id="IPR009006">
    <property type="entry name" value="Ala_racemase/Decarboxylase_C"/>
</dbReference>
<evidence type="ECO:0000313" key="5">
    <source>
        <dbReference type="EMBL" id="MPM86168.1"/>
    </source>
</evidence>
<dbReference type="EC" id="5.1.1.1" evidence="5"/>
<dbReference type="GO" id="GO:0005829">
    <property type="term" value="C:cytosol"/>
    <property type="evidence" value="ECO:0007669"/>
    <property type="project" value="TreeGrafter"/>
</dbReference>
<dbReference type="CDD" id="cd00430">
    <property type="entry name" value="PLPDE_III_AR"/>
    <property type="match status" value="1"/>
</dbReference>
<dbReference type="PRINTS" id="PR00992">
    <property type="entry name" value="ALARACEMASE"/>
</dbReference>
<feature type="domain" description="Alanine racemase C-terminal" evidence="4">
    <location>
        <begin position="159"/>
        <end position="287"/>
    </location>
</feature>
<reference evidence="5" key="1">
    <citation type="submission" date="2019-08" db="EMBL/GenBank/DDBJ databases">
        <authorList>
            <person name="Kucharzyk K."/>
            <person name="Murdoch R.W."/>
            <person name="Higgins S."/>
            <person name="Loffler F."/>
        </authorList>
    </citation>
    <scope>NUCLEOTIDE SEQUENCE</scope>
</reference>
<dbReference type="SMART" id="SM01005">
    <property type="entry name" value="Ala_racemase_C"/>
    <property type="match status" value="1"/>
</dbReference>
<comment type="caution">
    <text evidence="5">The sequence shown here is derived from an EMBL/GenBank/DDBJ whole genome shotgun (WGS) entry which is preliminary data.</text>
</comment>
<protein>
    <submittedName>
        <fullName evidence="5">Alanine racemase 1</fullName>
        <ecNumber evidence="5">5.1.1.1</ecNumber>
    </submittedName>
</protein>
<organism evidence="5">
    <name type="scientific">bioreactor metagenome</name>
    <dbReference type="NCBI Taxonomy" id="1076179"/>
    <lineage>
        <taxon>unclassified sequences</taxon>
        <taxon>metagenomes</taxon>
        <taxon>ecological metagenomes</taxon>
    </lineage>
</organism>
<evidence type="ECO:0000256" key="3">
    <source>
        <dbReference type="ARBA" id="ARBA00023235"/>
    </source>
</evidence>
<evidence type="ECO:0000259" key="4">
    <source>
        <dbReference type="SMART" id="SM01005"/>
    </source>
</evidence>
<dbReference type="PANTHER" id="PTHR30511">
    <property type="entry name" value="ALANINE RACEMASE"/>
    <property type="match status" value="1"/>
</dbReference>
<dbReference type="SUPFAM" id="SSF51419">
    <property type="entry name" value="PLP-binding barrel"/>
    <property type="match status" value="1"/>
</dbReference>
<dbReference type="Gene3D" id="3.20.20.10">
    <property type="entry name" value="Alanine racemase"/>
    <property type="match status" value="1"/>
</dbReference>
<dbReference type="Pfam" id="PF01168">
    <property type="entry name" value="Ala_racemase_N"/>
    <property type="match status" value="1"/>
</dbReference>